<gene>
    <name evidence="1" type="ORF">KPL71_003769</name>
</gene>
<dbReference type="EMBL" id="CM039171">
    <property type="protein sequence ID" value="KAH9791465.1"/>
    <property type="molecule type" value="Genomic_DNA"/>
</dbReference>
<comment type="caution">
    <text evidence="1">The sequence shown here is derived from an EMBL/GenBank/DDBJ whole genome shotgun (WGS) entry which is preliminary data.</text>
</comment>
<protein>
    <submittedName>
        <fullName evidence="1">Diacylglycerol O-acyltransferase</fullName>
    </submittedName>
</protein>
<accession>A0ACB8N1F7</accession>
<evidence type="ECO:0000313" key="2">
    <source>
        <dbReference type="Proteomes" id="UP000829398"/>
    </source>
</evidence>
<name>A0ACB8N1F7_CITSI</name>
<proteinExistence type="predicted"/>
<evidence type="ECO:0000313" key="1">
    <source>
        <dbReference type="EMBL" id="KAH9791465.1"/>
    </source>
</evidence>
<dbReference type="Proteomes" id="UP000829398">
    <property type="component" value="Chromosome 2"/>
</dbReference>
<reference evidence="2" key="1">
    <citation type="journal article" date="2023" name="Hortic. Res.">
        <title>A chromosome-level phased genome enabling allele-level studies in sweet orange: a case study on citrus Huanglongbing tolerance.</title>
        <authorList>
            <person name="Wu B."/>
            <person name="Yu Q."/>
            <person name="Deng Z."/>
            <person name="Duan Y."/>
            <person name="Luo F."/>
            <person name="Gmitter F. Jr."/>
        </authorList>
    </citation>
    <scope>NUCLEOTIDE SEQUENCE [LARGE SCALE GENOMIC DNA]</scope>
    <source>
        <strain evidence="2">cv. Valencia</strain>
    </source>
</reference>
<sequence length="507" mass="55815">MECEKADEVVAEPVSPIGQYFNSSILSISILAVLESEVPFDDSRAIPLLKDIFLPINPRFSSIMVVDKNGVKHWKSVEVKLKNHVYVPNFPVGMSQQFYDKCLQDYLSKLSAEQMPQSQPLWEVHIVKYPTSNAASSVILKLHHALGDGFSLMGALLSCLQRADDPSRPLTFPSVRMRPDINGSSIFKNVPKFFNTVFNTASDFCWSMIKSSLIEDDKTPIRSGSAAAGWLPITITTMTFPLHQIKQIKDNLGAVKNVMMNIDNGVQLWCHSCMIPQLDPTIKFSSGDNCGLDPMVGSNCVNQESTNLHSTAVVLLNTRMFKSISSIKEMVKPDSKAPWGNHFAFLHISVPQLTNAEVQNPLKFIQKAQEIIQSKRSSFGAYLTAKLLETVKKLRGHETAAKFIHGSLNNSSLAITNMMGPVEKMALANHPIKGLYFMVAGSPQSLVVTIVTYMGNLRVSLGAEEGFIDSPKLKSCIENAFEMILDAASATPSSSNFLNGHRASFGP</sequence>
<organism evidence="1 2">
    <name type="scientific">Citrus sinensis</name>
    <name type="common">Sweet orange</name>
    <name type="synonym">Citrus aurantium var. sinensis</name>
    <dbReference type="NCBI Taxonomy" id="2711"/>
    <lineage>
        <taxon>Eukaryota</taxon>
        <taxon>Viridiplantae</taxon>
        <taxon>Streptophyta</taxon>
        <taxon>Embryophyta</taxon>
        <taxon>Tracheophyta</taxon>
        <taxon>Spermatophyta</taxon>
        <taxon>Magnoliopsida</taxon>
        <taxon>eudicotyledons</taxon>
        <taxon>Gunneridae</taxon>
        <taxon>Pentapetalae</taxon>
        <taxon>rosids</taxon>
        <taxon>malvids</taxon>
        <taxon>Sapindales</taxon>
        <taxon>Rutaceae</taxon>
        <taxon>Aurantioideae</taxon>
        <taxon>Citrus</taxon>
    </lineage>
</organism>
<keyword evidence="2" id="KW-1185">Reference proteome</keyword>